<dbReference type="InterPro" id="IPR032710">
    <property type="entry name" value="NTF2-like_dom_sf"/>
</dbReference>
<dbReference type="InterPro" id="IPR000719">
    <property type="entry name" value="Prot_kinase_dom"/>
</dbReference>
<dbReference type="InterPro" id="IPR011990">
    <property type="entry name" value="TPR-like_helical_dom_sf"/>
</dbReference>
<comment type="caution">
    <text evidence="9">The sequence shown here is derived from an EMBL/GenBank/DDBJ whole genome shotgun (WGS) entry which is preliminary data.</text>
</comment>
<feature type="compositionally biased region" description="Low complexity" evidence="7">
    <location>
        <begin position="657"/>
        <end position="667"/>
    </location>
</feature>
<feature type="compositionally biased region" description="Low complexity" evidence="7">
    <location>
        <begin position="633"/>
        <end position="642"/>
    </location>
</feature>
<feature type="repeat" description="TPR" evidence="5">
    <location>
        <begin position="532"/>
        <end position="565"/>
    </location>
</feature>
<reference evidence="9 10" key="1">
    <citation type="journal article" date="2020" name="Nature">
        <title>Bacterial chemolithoautotrophy via manganese oxidation.</title>
        <authorList>
            <person name="Yu H."/>
            <person name="Leadbetter J.R."/>
        </authorList>
    </citation>
    <scope>NUCLEOTIDE SEQUENCE [LARGE SCALE GENOMIC DNA]</scope>
    <source>
        <strain evidence="9 10">Mn-1</strain>
    </source>
</reference>
<dbReference type="InterPro" id="IPR017441">
    <property type="entry name" value="Protein_kinase_ATP_BS"/>
</dbReference>
<dbReference type="EMBL" id="VTOW01000003">
    <property type="protein sequence ID" value="NKE72150.1"/>
    <property type="molecule type" value="Genomic_DNA"/>
</dbReference>
<dbReference type="SUPFAM" id="SSF56112">
    <property type="entry name" value="Protein kinase-like (PK-like)"/>
    <property type="match status" value="1"/>
</dbReference>
<keyword evidence="5" id="KW-0802">TPR repeat</keyword>
<organism evidence="9 10">
    <name type="scientific">Candidatus Manganitrophus noduliformans</name>
    <dbReference type="NCBI Taxonomy" id="2606439"/>
    <lineage>
        <taxon>Bacteria</taxon>
        <taxon>Pseudomonadati</taxon>
        <taxon>Nitrospirota</taxon>
        <taxon>Nitrospiria</taxon>
        <taxon>Candidatus Troglogloeales</taxon>
        <taxon>Candidatus Manganitrophaceae</taxon>
        <taxon>Candidatus Manganitrophus</taxon>
    </lineage>
</organism>
<evidence type="ECO:0000256" key="6">
    <source>
        <dbReference type="PROSITE-ProRule" id="PRU10141"/>
    </source>
</evidence>
<keyword evidence="3 9" id="KW-0418">Kinase</keyword>
<dbReference type="SUPFAM" id="SSF48452">
    <property type="entry name" value="TPR-like"/>
    <property type="match status" value="1"/>
</dbReference>
<feature type="region of interest" description="Disordered" evidence="7">
    <location>
        <begin position="465"/>
        <end position="500"/>
    </location>
</feature>
<accession>A0A7X6DRS4</accession>
<evidence type="ECO:0000256" key="4">
    <source>
        <dbReference type="ARBA" id="ARBA00022840"/>
    </source>
</evidence>
<dbReference type="AlphaFoldDB" id="A0A7X6DRS4"/>
<sequence length="784" mass="86490">MSQPIRFGKYLLLDKIGTGGMAELFLAKQTGLSGFEKTVAIKRILPHLTQGAEFIAMFINEAKLAALLSHQNIVQIYDLGNVDQCHYIAMEYIMGKDLRTVINHGKSKSMPPSIGDALLIVSKICSALDYAHRKKDLNGNDLHLVHRDISPQNILVSYEGEVKLVDFGIAKAATGGQETKTGVLKGKLAYMSPEQAWGKPVDGRTDLFALGIVLYEAVTGERLFTGNDEISILEKVRKAEVPPPTQLNPAVPPELEVILKKAMAKEPEDRYQTASEMEMALEDLITKKGYAFSSLSLSHYMQALFADEILKDTRRLQQVTSQAHPVAPVEDRSTIVRPAHAAPPPVPADPAAAVRKSISQSKLIFPPPKGRRFSQWVSVSLLLSSWSIFLLLLFLSDIHFVARLRSKFPVLEESKAKISASLERTGLLSFLDGFQNGLFRLVETGNPGPPSHASSGEKPVGVTLARESAPASPPATPDTIDSETGVQPASLPPPAPDIPSLYREAKEDYHAGRLDEMERKLRQIIEIDPNEVQAYHLLGTVYQEKKEPDRALRIFADAAALFPKEAILHYDLGFLYFKKGVDSLAAQELNLAMKLSPRSPEAERAREILQKLGQRPQPAASLPKKKTEPPRPAAALPALTPKPETREETAEKPTAPPLQSAALSPAAPSMVDDQEQIRLLISNQKRGFEGKNIEGVLQGHLHPLPAFRQKVGEWFQRFDRVSVNYEVYELKIEGNEASVSALETIVLQSDKAASRQVEKALVFWKLEKVSDGWKIAKANVVEKY</sequence>
<keyword evidence="1" id="KW-0808">Transferase</keyword>
<dbReference type="InterPro" id="IPR019734">
    <property type="entry name" value="TPR_rpt"/>
</dbReference>
<evidence type="ECO:0000256" key="2">
    <source>
        <dbReference type="ARBA" id="ARBA00022741"/>
    </source>
</evidence>
<dbReference type="SMART" id="SM00028">
    <property type="entry name" value="TPR"/>
    <property type="match status" value="3"/>
</dbReference>
<keyword evidence="2 6" id="KW-0547">Nucleotide-binding</keyword>
<dbReference type="Gene3D" id="3.30.200.20">
    <property type="entry name" value="Phosphorylase Kinase, domain 1"/>
    <property type="match status" value="1"/>
</dbReference>
<dbReference type="CDD" id="cd14014">
    <property type="entry name" value="STKc_PknB_like"/>
    <property type="match status" value="1"/>
</dbReference>
<keyword evidence="10" id="KW-1185">Reference proteome</keyword>
<evidence type="ECO:0000256" key="5">
    <source>
        <dbReference type="PROSITE-ProRule" id="PRU00339"/>
    </source>
</evidence>
<gene>
    <name evidence="9" type="ORF">MNODULE_15480</name>
</gene>
<keyword evidence="4 6" id="KW-0067">ATP-binding</keyword>
<dbReference type="Proteomes" id="UP000534783">
    <property type="component" value="Unassembled WGS sequence"/>
</dbReference>
<feature type="repeat" description="TPR" evidence="5">
    <location>
        <begin position="566"/>
        <end position="599"/>
    </location>
</feature>
<proteinExistence type="predicted"/>
<dbReference type="InterPro" id="IPR008266">
    <property type="entry name" value="Tyr_kinase_AS"/>
</dbReference>
<dbReference type="RefSeq" id="WP_168061554.1">
    <property type="nucleotide sequence ID" value="NZ_VTOW01000003.1"/>
</dbReference>
<feature type="region of interest" description="Disordered" evidence="7">
    <location>
        <begin position="611"/>
        <end position="667"/>
    </location>
</feature>
<evidence type="ECO:0000256" key="3">
    <source>
        <dbReference type="ARBA" id="ARBA00022777"/>
    </source>
</evidence>
<evidence type="ECO:0000256" key="7">
    <source>
        <dbReference type="SAM" id="MobiDB-lite"/>
    </source>
</evidence>
<dbReference type="PROSITE" id="PS00107">
    <property type="entry name" value="PROTEIN_KINASE_ATP"/>
    <property type="match status" value="1"/>
</dbReference>
<dbReference type="PROSITE" id="PS50005">
    <property type="entry name" value="TPR"/>
    <property type="match status" value="2"/>
</dbReference>
<dbReference type="PROSITE" id="PS00109">
    <property type="entry name" value="PROTEIN_KINASE_TYR"/>
    <property type="match status" value="1"/>
</dbReference>
<feature type="domain" description="Protein kinase" evidence="8">
    <location>
        <begin position="10"/>
        <end position="285"/>
    </location>
</feature>
<dbReference type="SUPFAM" id="SSF54427">
    <property type="entry name" value="NTF2-like"/>
    <property type="match status" value="1"/>
</dbReference>
<evidence type="ECO:0000256" key="1">
    <source>
        <dbReference type="ARBA" id="ARBA00022679"/>
    </source>
</evidence>
<dbReference type="PANTHER" id="PTHR43289:SF6">
    <property type="entry name" value="SERINE_THREONINE-PROTEIN KINASE NEKL-3"/>
    <property type="match status" value="1"/>
</dbReference>
<protein>
    <submittedName>
        <fullName evidence="9">Protein kinase</fullName>
    </submittedName>
</protein>
<dbReference type="InterPro" id="IPR011009">
    <property type="entry name" value="Kinase-like_dom_sf"/>
</dbReference>
<dbReference type="PANTHER" id="PTHR43289">
    <property type="entry name" value="MITOGEN-ACTIVATED PROTEIN KINASE KINASE KINASE 20-RELATED"/>
    <property type="match status" value="1"/>
</dbReference>
<dbReference type="GO" id="GO:0005524">
    <property type="term" value="F:ATP binding"/>
    <property type="evidence" value="ECO:0007669"/>
    <property type="project" value="UniProtKB-UniRule"/>
</dbReference>
<dbReference type="GO" id="GO:0004674">
    <property type="term" value="F:protein serine/threonine kinase activity"/>
    <property type="evidence" value="ECO:0007669"/>
    <property type="project" value="TreeGrafter"/>
</dbReference>
<dbReference type="Gene3D" id="1.25.40.10">
    <property type="entry name" value="Tetratricopeptide repeat domain"/>
    <property type="match status" value="1"/>
</dbReference>
<dbReference type="Gene3D" id="1.10.510.10">
    <property type="entry name" value="Transferase(Phosphotransferase) domain 1"/>
    <property type="match status" value="1"/>
</dbReference>
<dbReference type="PROSITE" id="PS50011">
    <property type="entry name" value="PROTEIN_KINASE_DOM"/>
    <property type="match status" value="1"/>
</dbReference>
<evidence type="ECO:0000259" key="8">
    <source>
        <dbReference type="PROSITE" id="PS50011"/>
    </source>
</evidence>
<dbReference type="Pfam" id="PF00069">
    <property type="entry name" value="Pkinase"/>
    <property type="match status" value="1"/>
</dbReference>
<feature type="binding site" evidence="6">
    <location>
        <position position="42"/>
    </location>
    <ligand>
        <name>ATP</name>
        <dbReference type="ChEBI" id="CHEBI:30616"/>
    </ligand>
</feature>
<evidence type="ECO:0000313" key="10">
    <source>
        <dbReference type="Proteomes" id="UP000534783"/>
    </source>
</evidence>
<name>A0A7X6DRS4_9BACT</name>
<evidence type="ECO:0000313" key="9">
    <source>
        <dbReference type="EMBL" id="NKE72150.1"/>
    </source>
</evidence>